<dbReference type="AlphaFoldDB" id="A0A1R1AZA6"/>
<name>A0A1R1AZA6_PAELA</name>
<evidence type="ECO:0000313" key="1">
    <source>
        <dbReference type="EMBL" id="OME91420.1"/>
    </source>
</evidence>
<proteinExistence type="predicted"/>
<organism evidence="1 2">
    <name type="scientific">Paenibacillus lautus</name>
    <name type="common">Bacillus lautus</name>
    <dbReference type="NCBI Taxonomy" id="1401"/>
    <lineage>
        <taxon>Bacteria</taxon>
        <taxon>Bacillati</taxon>
        <taxon>Bacillota</taxon>
        <taxon>Bacilli</taxon>
        <taxon>Bacillales</taxon>
        <taxon>Paenibacillaceae</taxon>
        <taxon>Paenibacillus</taxon>
    </lineage>
</organism>
<reference evidence="1 2" key="1">
    <citation type="submission" date="2016-11" db="EMBL/GenBank/DDBJ databases">
        <title>Paenibacillus species isolates.</title>
        <authorList>
            <person name="Beno S.M."/>
        </authorList>
    </citation>
    <scope>NUCLEOTIDE SEQUENCE [LARGE SCALE GENOMIC DNA]</scope>
    <source>
        <strain evidence="1 2">FSL F4-0100</strain>
    </source>
</reference>
<evidence type="ECO:0000313" key="2">
    <source>
        <dbReference type="Proteomes" id="UP000187074"/>
    </source>
</evidence>
<sequence length="91" mass="10779">MEIGEIKERYGELYAPSQPDDILFYFYNYKKGKFLEKNSPETEKEARNIFIFSSMFHEGYADTLLFMDSYYASLWQINSLLPILWPPVVCS</sequence>
<accession>A0A1R1AZA6</accession>
<protein>
    <submittedName>
        <fullName evidence="1">Uncharacterized protein</fullName>
    </submittedName>
</protein>
<gene>
    <name evidence="1" type="ORF">BK123_18345</name>
</gene>
<dbReference type="EMBL" id="MRTF01000006">
    <property type="protein sequence ID" value="OME91420.1"/>
    <property type="molecule type" value="Genomic_DNA"/>
</dbReference>
<comment type="caution">
    <text evidence="1">The sequence shown here is derived from an EMBL/GenBank/DDBJ whole genome shotgun (WGS) entry which is preliminary data.</text>
</comment>
<dbReference type="Proteomes" id="UP000187074">
    <property type="component" value="Unassembled WGS sequence"/>
</dbReference>